<sequence>MSKGLLAVSLSFNGQDSLSAIESEMVSLFGEVGAAYKKKTNHSIKVIKDALKEANQVIYKECLVKAPVIRPAILARESKATRDIHIGDPRYMVERSSHGKKWLKDGIVARRIVTFKSPVSSYAAALEYGRGEFLQVVRKAPYGITKGETDFWLRKVGAMEAQPFLLPSQRNKADKAMVVFASSLSSRWLKVLKKLERKGKI</sequence>
<evidence type="ECO:0000313" key="1">
    <source>
        <dbReference type="EMBL" id="XDK23947.1"/>
    </source>
</evidence>
<organism evidence="1">
    <name type="scientific">Vibrio sp. HB236076</name>
    <dbReference type="NCBI Taxonomy" id="3232307"/>
    <lineage>
        <taxon>Bacteria</taxon>
        <taxon>Pseudomonadati</taxon>
        <taxon>Pseudomonadota</taxon>
        <taxon>Gammaproteobacteria</taxon>
        <taxon>Vibrionales</taxon>
        <taxon>Vibrionaceae</taxon>
        <taxon>Vibrio</taxon>
    </lineage>
</organism>
<evidence type="ECO:0008006" key="2">
    <source>
        <dbReference type="Google" id="ProtNLM"/>
    </source>
</evidence>
<dbReference type="AlphaFoldDB" id="A0AB39H929"/>
<gene>
    <name evidence="1" type="ORF">AB0763_06780</name>
</gene>
<dbReference type="EMBL" id="CP162601">
    <property type="protein sequence ID" value="XDK23947.1"/>
    <property type="molecule type" value="Genomic_DNA"/>
</dbReference>
<dbReference type="RefSeq" id="WP_306099989.1">
    <property type="nucleotide sequence ID" value="NZ_CP162601.1"/>
</dbReference>
<reference evidence="1" key="1">
    <citation type="submission" date="2024-07" db="EMBL/GenBank/DDBJ databases">
        <title>Genome Analysis of a Potential Novel Vibrio Species Secreting pH- and Thermo-stable Alginate Lyase and its Application in Producing Alginate Oligosaccharides.</title>
        <authorList>
            <person name="Huang H."/>
            <person name="Bao K."/>
        </authorList>
    </citation>
    <scope>NUCLEOTIDE SEQUENCE</scope>
    <source>
        <strain evidence="1">HB236076</strain>
    </source>
</reference>
<name>A0AB39H929_9VIBR</name>
<proteinExistence type="predicted"/>
<dbReference type="KEGG" id="vih:AB0763_06780"/>
<accession>A0AB39H929</accession>
<protein>
    <recommendedName>
        <fullName evidence="2">Phage tail protein</fullName>
    </recommendedName>
</protein>